<dbReference type="InterPro" id="IPR011611">
    <property type="entry name" value="PfkB_dom"/>
</dbReference>
<keyword evidence="3" id="KW-0547">Nucleotide-binding</keyword>
<dbReference type="InterPro" id="IPR002173">
    <property type="entry name" value="Carboh/pur_kinase_PfkB_CS"/>
</dbReference>
<keyword evidence="4" id="KW-0418">Kinase</keyword>
<dbReference type="Proteomes" id="UP001183619">
    <property type="component" value="Unassembled WGS sequence"/>
</dbReference>
<evidence type="ECO:0000256" key="6">
    <source>
        <dbReference type="PIRNR" id="PIRNR000535"/>
    </source>
</evidence>
<reference evidence="8 9" key="1">
    <citation type="submission" date="2023-07" db="EMBL/GenBank/DDBJ databases">
        <title>Sequencing the genomes of 1000 actinobacteria strains.</title>
        <authorList>
            <person name="Klenk H.-P."/>
        </authorList>
    </citation>
    <scope>NUCLEOTIDE SEQUENCE [LARGE SCALE GENOMIC DNA]</scope>
    <source>
        <strain evidence="8 9">DSM 44508</strain>
    </source>
</reference>
<dbReference type="InterPro" id="IPR017583">
    <property type="entry name" value="Tagatose/fructose_Pkinase"/>
</dbReference>
<evidence type="ECO:0000256" key="4">
    <source>
        <dbReference type="ARBA" id="ARBA00022777"/>
    </source>
</evidence>
<dbReference type="PANTHER" id="PTHR46566:SF2">
    <property type="entry name" value="ATP-DEPENDENT 6-PHOSPHOFRUCTOKINASE ISOZYME 2"/>
    <property type="match status" value="1"/>
</dbReference>
<gene>
    <name evidence="8" type="ORF">J2S37_002411</name>
</gene>
<dbReference type="SUPFAM" id="SSF53613">
    <property type="entry name" value="Ribokinase-like"/>
    <property type="match status" value="1"/>
</dbReference>
<dbReference type="InterPro" id="IPR029056">
    <property type="entry name" value="Ribokinase-like"/>
</dbReference>
<dbReference type="EMBL" id="JAVDYF010000001">
    <property type="protein sequence ID" value="MDR7355873.1"/>
    <property type="molecule type" value="Genomic_DNA"/>
</dbReference>
<name>A0ABU2BDR2_9CORY</name>
<keyword evidence="2 6" id="KW-0808">Transferase</keyword>
<dbReference type="CDD" id="cd01164">
    <property type="entry name" value="FruK_PfkB_like"/>
    <property type="match status" value="1"/>
</dbReference>
<feature type="domain" description="Carbohydrate kinase PfkB" evidence="7">
    <location>
        <begin position="18"/>
        <end position="305"/>
    </location>
</feature>
<dbReference type="PIRSF" id="PIRSF000535">
    <property type="entry name" value="1PFK/6PFK/LacC"/>
    <property type="match status" value="1"/>
</dbReference>
<keyword evidence="9" id="KW-1185">Reference proteome</keyword>
<proteinExistence type="inferred from homology"/>
<evidence type="ECO:0000259" key="7">
    <source>
        <dbReference type="Pfam" id="PF00294"/>
    </source>
</evidence>
<organism evidence="8 9">
    <name type="scientific">Corynebacterium felinum</name>
    <dbReference type="NCBI Taxonomy" id="131318"/>
    <lineage>
        <taxon>Bacteria</taxon>
        <taxon>Bacillati</taxon>
        <taxon>Actinomycetota</taxon>
        <taxon>Actinomycetes</taxon>
        <taxon>Mycobacteriales</taxon>
        <taxon>Corynebacteriaceae</taxon>
        <taxon>Corynebacterium</taxon>
    </lineage>
</organism>
<sequence length="318" mass="32843">MTLTPNPSIDMTFALESMLVPGHVHRLNAAVSVAGGKGINVAHAVLKAGVPTLALFPAQAQDRFVQLMQETGIPFQYCSVDEPVRVNTTLTSPDGTTTKLNGVGATLSAESVAALEAMVVEHAALAQWVVLAGSLPPGAPVDWYSQLVSLIHAYAPDTKVAVDTSDRPFKSLTDNIERSAPDLITPNSMELGQIVGIPGEILELEAVQGNFEPVVAAAQKLVARGVPEVMVTLGSAGAVLVDASAAFVASTSPLDVVSTVGAGDCTLAGYVMGRVRGLSAPDALAYGVGFGSAAVLLPGTMIPCPQQASEHEIELREL</sequence>
<evidence type="ECO:0000256" key="3">
    <source>
        <dbReference type="ARBA" id="ARBA00022741"/>
    </source>
</evidence>
<dbReference type="NCBIfam" id="TIGR03168">
    <property type="entry name" value="1-PFK"/>
    <property type="match status" value="1"/>
</dbReference>
<comment type="similarity">
    <text evidence="1">Belongs to the carbohydrate kinase PfkB family.</text>
</comment>
<dbReference type="Pfam" id="PF00294">
    <property type="entry name" value="PfkB"/>
    <property type="match status" value="1"/>
</dbReference>
<evidence type="ECO:0000256" key="5">
    <source>
        <dbReference type="ARBA" id="ARBA00022840"/>
    </source>
</evidence>
<accession>A0ABU2BDR2</accession>
<dbReference type="EC" id="2.7.1.56" evidence="8"/>
<evidence type="ECO:0000313" key="8">
    <source>
        <dbReference type="EMBL" id="MDR7355873.1"/>
    </source>
</evidence>
<evidence type="ECO:0000256" key="2">
    <source>
        <dbReference type="ARBA" id="ARBA00022679"/>
    </source>
</evidence>
<dbReference type="GO" id="GO:0008662">
    <property type="term" value="F:1-phosphofructokinase activity"/>
    <property type="evidence" value="ECO:0007669"/>
    <property type="project" value="UniProtKB-EC"/>
</dbReference>
<dbReference type="PANTHER" id="PTHR46566">
    <property type="entry name" value="1-PHOSPHOFRUCTOKINASE-RELATED"/>
    <property type="match status" value="1"/>
</dbReference>
<protein>
    <submittedName>
        <fullName evidence="8">1-phosphofructokinase</fullName>
        <ecNumber evidence="8">2.7.1.56</ecNumber>
    </submittedName>
</protein>
<evidence type="ECO:0000313" key="9">
    <source>
        <dbReference type="Proteomes" id="UP001183619"/>
    </source>
</evidence>
<evidence type="ECO:0000256" key="1">
    <source>
        <dbReference type="ARBA" id="ARBA00010688"/>
    </source>
</evidence>
<dbReference type="PROSITE" id="PS00584">
    <property type="entry name" value="PFKB_KINASES_2"/>
    <property type="match status" value="1"/>
</dbReference>
<dbReference type="Gene3D" id="3.40.1190.20">
    <property type="match status" value="1"/>
</dbReference>
<comment type="caution">
    <text evidence="8">The sequence shown here is derived from an EMBL/GenBank/DDBJ whole genome shotgun (WGS) entry which is preliminary data.</text>
</comment>
<keyword evidence="5" id="KW-0067">ATP-binding</keyword>